<evidence type="ECO:0008006" key="3">
    <source>
        <dbReference type="Google" id="ProtNLM"/>
    </source>
</evidence>
<dbReference type="InterPro" id="IPR011990">
    <property type="entry name" value="TPR-like_helical_dom_sf"/>
</dbReference>
<accession>A0ABN6SM10</accession>
<dbReference type="RefSeq" id="WP_229709844.1">
    <property type="nucleotide sequence ID" value="NZ_AP026830.1"/>
</dbReference>
<name>A0ABN6SM10_9CREN</name>
<proteinExistence type="predicted"/>
<keyword evidence="2" id="KW-1185">Reference proteome</keyword>
<gene>
    <name evidence="1" type="ORF">Vsou_00850</name>
</gene>
<dbReference type="Gene3D" id="1.25.40.10">
    <property type="entry name" value="Tetratricopeptide repeat domain"/>
    <property type="match status" value="2"/>
</dbReference>
<dbReference type="Proteomes" id="UP001060771">
    <property type="component" value="Chromosome"/>
</dbReference>
<organism evidence="1 2">
    <name type="scientific">Vulcanisaeta souniana JCM 11219</name>
    <dbReference type="NCBI Taxonomy" id="1293586"/>
    <lineage>
        <taxon>Archaea</taxon>
        <taxon>Thermoproteota</taxon>
        <taxon>Thermoprotei</taxon>
        <taxon>Thermoproteales</taxon>
        <taxon>Thermoproteaceae</taxon>
        <taxon>Vulcanisaeta</taxon>
    </lineage>
</organism>
<dbReference type="GeneID" id="76205638"/>
<protein>
    <recommendedName>
        <fullName evidence="3">Tetratricopeptide repeat protein</fullName>
    </recommendedName>
</protein>
<evidence type="ECO:0000313" key="1">
    <source>
        <dbReference type="EMBL" id="BDR90992.1"/>
    </source>
</evidence>
<dbReference type="EMBL" id="AP026830">
    <property type="protein sequence ID" value="BDR90992.1"/>
    <property type="molecule type" value="Genomic_DNA"/>
</dbReference>
<sequence>MSAEYCRALYEAAEASICLMEYSYGVTLYREYLAYCPESPGAWHGLAICLEAIGNREGSLGAYERALQLYLGHDDPQDLLWGGWCAFKLGRYELAYKLFKESARREPGYAYTWLSLAIAAFKVGNRNEGEEAMSKYRALIRERPYKRRVCEGIEMLSNAHNSLREINDVNSSIIRLTEELLRKSITNHSFECNQ</sequence>
<evidence type="ECO:0000313" key="2">
    <source>
        <dbReference type="Proteomes" id="UP001060771"/>
    </source>
</evidence>
<dbReference type="SUPFAM" id="SSF48452">
    <property type="entry name" value="TPR-like"/>
    <property type="match status" value="1"/>
</dbReference>
<reference evidence="2" key="1">
    <citation type="submission" date="2022-09" db="EMBL/GenBank/DDBJ databases">
        <title>Complete genome sequence of Vulcanisaeta souniana.</title>
        <authorList>
            <person name="Kato S."/>
            <person name="Itoh T."/>
            <person name="Ohkuma M."/>
        </authorList>
    </citation>
    <scope>NUCLEOTIDE SEQUENCE [LARGE SCALE GENOMIC DNA]</scope>
    <source>
        <strain evidence="2">JCM 11219</strain>
    </source>
</reference>